<dbReference type="InterPro" id="IPR032042">
    <property type="entry name" value="POT1PC"/>
</dbReference>
<sequence>MCHYQSQQQEQSFLAQFKPEAFDPRLRTTNQIQPSEFCDYVAEVCYFKVERGYYGNKPRAVLVLTDYTEHPQLPFQDSEGRPIGKAAIITTLWDEHCDNAQTFDIKQGDIIYLKNLRPKINSKGNIELNMNGYRLGSGFRQIDPIQKLEPDHLLSAELRIRKHKYEQYLAAKQAEEERYDEGSIGPSPMPQCAPTVRPTKQEPGTVTSQQPPQLQPAPRFASESTALPSPAPPQPHQFPRYPTFSVKESSSATSETRSPSRAFQSETHTPFERENSPLVPVKSESNRVASLYTESSASPLVEASPTVVLVEKVRQAVKENRAEGPRFVKLRARVIGFAPEHLIDFSGAVCRKCRYKYPLITKQKPSRRCPGCNLEGEVKFEYSFKLNLVDELSQTFTVDVDDEHATTLLGFAAEDLVKEDDFLTLVIGTLARIGVSNVLEQAKEIYFDFCVRQNFLCPKNRNEPRGARQKRIGSRVPSRESKRYAPGSLDPSEPGSIKLSPKPSIKEAAEGEVVDELVEDEEDEEEGTDNTSLTWSLVFTKILKTE</sequence>
<evidence type="ECO:0000259" key="9">
    <source>
        <dbReference type="Pfam" id="PF16686"/>
    </source>
</evidence>
<dbReference type="GO" id="GO:0016233">
    <property type="term" value="P:telomere capping"/>
    <property type="evidence" value="ECO:0007669"/>
    <property type="project" value="TreeGrafter"/>
</dbReference>
<keyword evidence="7" id="KW-0539">Nucleus</keyword>
<comment type="subcellular location">
    <subcellularLocation>
        <location evidence="2">Chromosome</location>
        <location evidence="2">Telomere</location>
    </subcellularLocation>
    <subcellularLocation>
        <location evidence="1">Nucleus</location>
    </subcellularLocation>
</comment>
<comment type="similarity">
    <text evidence="3">Belongs to the telombin family.</text>
</comment>
<evidence type="ECO:0000256" key="2">
    <source>
        <dbReference type="ARBA" id="ARBA00004574"/>
    </source>
</evidence>
<evidence type="ECO:0000256" key="4">
    <source>
        <dbReference type="ARBA" id="ARBA00022454"/>
    </source>
</evidence>
<name>A0A9P6F1E7_9FUNG</name>
<organism evidence="10 11">
    <name type="scientific">Mortierella hygrophila</name>
    <dbReference type="NCBI Taxonomy" id="979708"/>
    <lineage>
        <taxon>Eukaryota</taxon>
        <taxon>Fungi</taxon>
        <taxon>Fungi incertae sedis</taxon>
        <taxon>Mucoromycota</taxon>
        <taxon>Mortierellomycotina</taxon>
        <taxon>Mortierellomycetes</taxon>
        <taxon>Mortierellales</taxon>
        <taxon>Mortierellaceae</taxon>
        <taxon>Mortierella</taxon>
    </lineage>
</organism>
<feature type="region of interest" description="Disordered" evidence="8">
    <location>
        <begin position="462"/>
        <end position="532"/>
    </location>
</feature>
<keyword evidence="6" id="KW-0238">DNA-binding</keyword>
<protein>
    <recommendedName>
        <fullName evidence="9">Protection of telomeres protein 1 ssDNA-binding domain-containing protein</fullName>
    </recommendedName>
</protein>
<keyword evidence="5" id="KW-0779">Telomere</keyword>
<dbReference type="GO" id="GO:0000783">
    <property type="term" value="C:nuclear telomere cap complex"/>
    <property type="evidence" value="ECO:0007669"/>
    <property type="project" value="TreeGrafter"/>
</dbReference>
<comment type="caution">
    <text evidence="10">The sequence shown here is derived from an EMBL/GenBank/DDBJ whole genome shotgun (WGS) entry which is preliminary data.</text>
</comment>
<evidence type="ECO:0000256" key="6">
    <source>
        <dbReference type="ARBA" id="ARBA00023125"/>
    </source>
</evidence>
<feature type="compositionally biased region" description="Polar residues" evidence="8">
    <location>
        <begin position="202"/>
        <end position="212"/>
    </location>
</feature>
<accession>A0A9P6F1E7</accession>
<feature type="compositionally biased region" description="Acidic residues" evidence="8">
    <location>
        <begin position="510"/>
        <end position="528"/>
    </location>
</feature>
<dbReference type="InterPro" id="IPR028389">
    <property type="entry name" value="POT1"/>
</dbReference>
<evidence type="ECO:0000256" key="7">
    <source>
        <dbReference type="ARBA" id="ARBA00023242"/>
    </source>
</evidence>
<dbReference type="Proteomes" id="UP000723463">
    <property type="component" value="Unassembled WGS sequence"/>
</dbReference>
<dbReference type="InterPro" id="IPR012340">
    <property type="entry name" value="NA-bd_OB-fold"/>
</dbReference>
<feature type="domain" description="Protection of telomeres protein 1 ssDNA-binding" evidence="9">
    <location>
        <begin position="29"/>
        <end position="165"/>
    </location>
</feature>
<dbReference type="SUPFAM" id="SSF50249">
    <property type="entry name" value="Nucleic acid-binding proteins"/>
    <property type="match status" value="1"/>
</dbReference>
<dbReference type="EMBL" id="JAAAXW010000230">
    <property type="protein sequence ID" value="KAF9539774.1"/>
    <property type="molecule type" value="Genomic_DNA"/>
</dbReference>
<dbReference type="GO" id="GO:0032210">
    <property type="term" value="P:regulation of telomere maintenance via telomerase"/>
    <property type="evidence" value="ECO:0007669"/>
    <property type="project" value="TreeGrafter"/>
</dbReference>
<feature type="region of interest" description="Disordered" evidence="8">
    <location>
        <begin position="176"/>
        <end position="282"/>
    </location>
</feature>
<dbReference type="AlphaFoldDB" id="A0A9P6F1E7"/>
<evidence type="ECO:0000256" key="5">
    <source>
        <dbReference type="ARBA" id="ARBA00022895"/>
    </source>
</evidence>
<evidence type="ECO:0000256" key="3">
    <source>
        <dbReference type="ARBA" id="ARBA00008442"/>
    </source>
</evidence>
<keyword evidence="4" id="KW-0158">Chromosome</keyword>
<gene>
    <name evidence="10" type="ORF">EC957_005068</name>
</gene>
<reference evidence="10" key="1">
    <citation type="journal article" date="2020" name="Fungal Divers.">
        <title>Resolving the Mortierellaceae phylogeny through synthesis of multi-gene phylogenetics and phylogenomics.</title>
        <authorList>
            <person name="Vandepol N."/>
            <person name="Liber J."/>
            <person name="Desiro A."/>
            <person name="Na H."/>
            <person name="Kennedy M."/>
            <person name="Barry K."/>
            <person name="Grigoriev I.V."/>
            <person name="Miller A.N."/>
            <person name="O'Donnell K."/>
            <person name="Stajich J.E."/>
            <person name="Bonito G."/>
        </authorList>
    </citation>
    <scope>NUCLEOTIDE SEQUENCE</scope>
    <source>
        <strain evidence="10">NRRL 2591</strain>
    </source>
</reference>
<evidence type="ECO:0000313" key="11">
    <source>
        <dbReference type="Proteomes" id="UP000723463"/>
    </source>
</evidence>
<evidence type="ECO:0000256" key="1">
    <source>
        <dbReference type="ARBA" id="ARBA00004123"/>
    </source>
</evidence>
<evidence type="ECO:0000313" key="10">
    <source>
        <dbReference type="EMBL" id="KAF9539774.1"/>
    </source>
</evidence>
<dbReference type="PANTHER" id="PTHR14513">
    <property type="entry name" value="PROTECTION OF TELOMERES 1"/>
    <property type="match status" value="1"/>
</dbReference>
<dbReference type="Pfam" id="PF16686">
    <property type="entry name" value="POT1PC"/>
    <property type="match status" value="1"/>
</dbReference>
<dbReference type="GO" id="GO:0010521">
    <property type="term" value="F:telomerase inhibitor activity"/>
    <property type="evidence" value="ECO:0007669"/>
    <property type="project" value="TreeGrafter"/>
</dbReference>
<keyword evidence="11" id="KW-1185">Reference proteome</keyword>
<dbReference type="PANTHER" id="PTHR14513:SF0">
    <property type="entry name" value="PROTECTION OF TELOMERES PROTEIN 1"/>
    <property type="match status" value="1"/>
</dbReference>
<proteinExistence type="inferred from homology"/>
<dbReference type="Gene3D" id="2.40.50.140">
    <property type="entry name" value="Nucleic acid-binding proteins"/>
    <property type="match status" value="2"/>
</dbReference>
<evidence type="ECO:0000256" key="8">
    <source>
        <dbReference type="SAM" id="MobiDB-lite"/>
    </source>
</evidence>
<dbReference type="GO" id="GO:0098505">
    <property type="term" value="F:G-rich strand telomeric DNA binding"/>
    <property type="evidence" value="ECO:0007669"/>
    <property type="project" value="TreeGrafter"/>
</dbReference>
<feature type="compositionally biased region" description="Low complexity" evidence="8">
    <location>
        <begin position="237"/>
        <end position="262"/>
    </location>
</feature>